<feature type="chain" id="PRO_5029866330" description="Chemokine interleukin-8-like domain-containing protein" evidence="2">
    <location>
        <begin position="32"/>
        <end position="111"/>
    </location>
</feature>
<dbReference type="SMART" id="SM00199">
    <property type="entry name" value="SCY"/>
    <property type="match status" value="1"/>
</dbReference>
<protein>
    <recommendedName>
        <fullName evidence="3">Chemokine interleukin-8-like domain-containing protein</fullName>
    </recommendedName>
</protein>
<dbReference type="OrthoDB" id="9909116at2759"/>
<evidence type="ECO:0000313" key="5">
    <source>
        <dbReference type="Proteomes" id="UP000518266"/>
    </source>
</evidence>
<dbReference type="Pfam" id="PF00048">
    <property type="entry name" value="IL8"/>
    <property type="match status" value="1"/>
</dbReference>
<organism evidence="4 5">
    <name type="scientific">Dissostichus mawsoni</name>
    <name type="common">Antarctic cod</name>
    <dbReference type="NCBI Taxonomy" id="36200"/>
    <lineage>
        <taxon>Eukaryota</taxon>
        <taxon>Metazoa</taxon>
        <taxon>Chordata</taxon>
        <taxon>Craniata</taxon>
        <taxon>Vertebrata</taxon>
        <taxon>Euteleostomi</taxon>
        <taxon>Actinopterygii</taxon>
        <taxon>Neopterygii</taxon>
        <taxon>Teleostei</taxon>
        <taxon>Neoteleostei</taxon>
        <taxon>Acanthomorphata</taxon>
        <taxon>Eupercaria</taxon>
        <taxon>Perciformes</taxon>
        <taxon>Notothenioidei</taxon>
        <taxon>Nototheniidae</taxon>
        <taxon>Dissostichus</taxon>
    </lineage>
</organism>
<dbReference type="InterPro" id="IPR036048">
    <property type="entry name" value="Interleukin_8-like_sf"/>
</dbReference>
<dbReference type="PANTHER" id="PTHR12015:SF108">
    <property type="entry name" value="C-C MOTIF CHEMOKINE 20"/>
    <property type="match status" value="1"/>
</dbReference>
<feature type="signal peptide" evidence="2">
    <location>
        <begin position="1"/>
        <end position="31"/>
    </location>
</feature>
<dbReference type="InterPro" id="IPR039809">
    <property type="entry name" value="Chemokine_b/g/d"/>
</dbReference>
<dbReference type="PANTHER" id="PTHR12015">
    <property type="entry name" value="SMALL INDUCIBLE CYTOKINE A"/>
    <property type="match status" value="1"/>
</dbReference>
<dbReference type="GO" id="GO:0006955">
    <property type="term" value="P:immune response"/>
    <property type="evidence" value="ECO:0007669"/>
    <property type="project" value="InterPro"/>
</dbReference>
<feature type="domain" description="Chemokine interleukin-8-like" evidence="3">
    <location>
        <begin position="34"/>
        <end position="96"/>
    </location>
</feature>
<gene>
    <name evidence="4" type="ORF">F7725_013246</name>
</gene>
<dbReference type="GO" id="GO:0008009">
    <property type="term" value="F:chemokine activity"/>
    <property type="evidence" value="ECO:0007669"/>
    <property type="project" value="InterPro"/>
</dbReference>
<proteinExistence type="predicted"/>
<keyword evidence="5" id="KW-1185">Reference proteome</keyword>
<keyword evidence="2" id="KW-0732">Signal</keyword>
<dbReference type="Gene3D" id="2.40.50.40">
    <property type="match status" value="1"/>
</dbReference>
<dbReference type="Proteomes" id="UP000518266">
    <property type="component" value="Unassembled WGS sequence"/>
</dbReference>
<comment type="caution">
    <text evidence="4">The sequence shown here is derived from an EMBL/GenBank/DDBJ whole genome shotgun (WGS) entry which is preliminary data.</text>
</comment>
<dbReference type="SUPFAM" id="SSF54117">
    <property type="entry name" value="Interleukin 8-like chemokines"/>
    <property type="match status" value="1"/>
</dbReference>
<dbReference type="AlphaFoldDB" id="A0A7J5YPJ2"/>
<evidence type="ECO:0000256" key="2">
    <source>
        <dbReference type="SAM" id="SignalP"/>
    </source>
</evidence>
<evidence type="ECO:0000256" key="1">
    <source>
        <dbReference type="ARBA" id="ARBA00022514"/>
    </source>
</evidence>
<keyword evidence="1" id="KW-0202">Cytokine</keyword>
<sequence length="111" mass="12086">MSSDLRRNRDMASRIALLLLLGVICVGFASAQIAQDCCIKVAEKRLPLQILQSYTIQDAGQGCSISATVFVSKVGKTLCVPHPNDKAWVKSVERSGLWEKAADKRKGPTLN</sequence>
<reference evidence="4 5" key="1">
    <citation type="submission" date="2020-03" db="EMBL/GenBank/DDBJ databases">
        <title>Dissostichus mawsoni Genome sequencing and assembly.</title>
        <authorList>
            <person name="Park H."/>
        </authorList>
    </citation>
    <scope>NUCLEOTIDE SEQUENCE [LARGE SCALE GENOMIC DNA]</scope>
    <source>
        <strain evidence="4">DM0001</strain>
        <tissue evidence="4">Muscle</tissue>
    </source>
</reference>
<dbReference type="InterPro" id="IPR001811">
    <property type="entry name" value="Chemokine_IL8-like_dom"/>
</dbReference>
<evidence type="ECO:0000259" key="3">
    <source>
        <dbReference type="SMART" id="SM00199"/>
    </source>
</evidence>
<name>A0A7J5YPJ2_DISMA</name>
<dbReference type="EMBL" id="JAAKFY010000010">
    <property type="protein sequence ID" value="KAF3851474.1"/>
    <property type="molecule type" value="Genomic_DNA"/>
</dbReference>
<dbReference type="GO" id="GO:0005615">
    <property type="term" value="C:extracellular space"/>
    <property type="evidence" value="ECO:0007669"/>
    <property type="project" value="UniProtKB-KW"/>
</dbReference>
<accession>A0A7J5YPJ2</accession>
<evidence type="ECO:0000313" key="4">
    <source>
        <dbReference type="EMBL" id="KAF3851474.1"/>
    </source>
</evidence>